<dbReference type="PIRSF" id="PIRSF005426">
    <property type="entry name" value="Frp"/>
    <property type="match status" value="1"/>
</dbReference>
<name>A0ABS5JZ08_9BACT</name>
<dbReference type="InterPro" id="IPR000415">
    <property type="entry name" value="Nitroreductase-like"/>
</dbReference>
<evidence type="ECO:0000256" key="6">
    <source>
        <dbReference type="SAM" id="Coils"/>
    </source>
</evidence>
<dbReference type="Gene3D" id="3.40.109.10">
    <property type="entry name" value="NADH Oxidase"/>
    <property type="match status" value="1"/>
</dbReference>
<protein>
    <submittedName>
        <fullName evidence="8">NADPH-dependent oxidoreductase</fullName>
    </submittedName>
</protein>
<proteinExistence type="inferred from homology"/>
<evidence type="ECO:0000256" key="2">
    <source>
        <dbReference type="ARBA" id="ARBA00022630"/>
    </source>
</evidence>
<keyword evidence="3 5" id="KW-0288">FMN</keyword>
<evidence type="ECO:0000256" key="4">
    <source>
        <dbReference type="ARBA" id="ARBA00023002"/>
    </source>
</evidence>
<evidence type="ECO:0000256" key="5">
    <source>
        <dbReference type="PIRNR" id="PIRNR005426"/>
    </source>
</evidence>
<dbReference type="SUPFAM" id="SSF55469">
    <property type="entry name" value="FMN-dependent nitroreductase-like"/>
    <property type="match status" value="1"/>
</dbReference>
<accession>A0ABS5JZ08</accession>
<dbReference type="InterPro" id="IPR029479">
    <property type="entry name" value="Nitroreductase"/>
</dbReference>
<keyword evidence="4 5" id="KW-0560">Oxidoreductase</keyword>
<dbReference type="PANTHER" id="PTHR43425:SF2">
    <property type="entry name" value="OXYGEN-INSENSITIVE NADPH NITROREDUCTASE"/>
    <property type="match status" value="1"/>
</dbReference>
<keyword evidence="5" id="KW-0521">NADP</keyword>
<dbReference type="CDD" id="cd02146">
    <property type="entry name" value="NfsA-like"/>
    <property type="match status" value="1"/>
</dbReference>
<keyword evidence="9" id="KW-1185">Reference proteome</keyword>
<keyword evidence="6" id="KW-0175">Coiled coil</keyword>
<comment type="caution">
    <text evidence="8">The sequence shown here is derived from an EMBL/GenBank/DDBJ whole genome shotgun (WGS) entry which is preliminary data.</text>
</comment>
<dbReference type="Proteomes" id="UP000708576">
    <property type="component" value="Unassembled WGS sequence"/>
</dbReference>
<evidence type="ECO:0000313" key="9">
    <source>
        <dbReference type="Proteomes" id="UP000708576"/>
    </source>
</evidence>
<evidence type="ECO:0000259" key="7">
    <source>
        <dbReference type="Pfam" id="PF00881"/>
    </source>
</evidence>
<dbReference type="EMBL" id="JAGUCO010000019">
    <property type="protein sequence ID" value="MBS2100125.1"/>
    <property type="molecule type" value="Genomic_DNA"/>
</dbReference>
<feature type="coiled-coil region" evidence="6">
    <location>
        <begin position="183"/>
        <end position="210"/>
    </location>
</feature>
<organism evidence="8 9">
    <name type="scientific">Carboxylicivirga linearis</name>
    <dbReference type="NCBI Taxonomy" id="1628157"/>
    <lineage>
        <taxon>Bacteria</taxon>
        <taxon>Pseudomonadati</taxon>
        <taxon>Bacteroidota</taxon>
        <taxon>Bacteroidia</taxon>
        <taxon>Marinilabiliales</taxon>
        <taxon>Marinilabiliaceae</taxon>
        <taxon>Carboxylicivirga</taxon>
    </lineage>
</organism>
<evidence type="ECO:0000313" key="8">
    <source>
        <dbReference type="EMBL" id="MBS2100125.1"/>
    </source>
</evidence>
<keyword evidence="2 5" id="KW-0285">Flavoprotein</keyword>
<evidence type="ECO:0000256" key="1">
    <source>
        <dbReference type="ARBA" id="ARBA00008366"/>
    </source>
</evidence>
<dbReference type="PANTHER" id="PTHR43425">
    <property type="entry name" value="OXYGEN-INSENSITIVE NADPH NITROREDUCTASE"/>
    <property type="match status" value="1"/>
</dbReference>
<reference evidence="8 9" key="1">
    <citation type="journal article" date="2015" name="Int. J. Syst. Evol. Microbiol.">
        <title>Carboxylicivirga linearis sp. nov., isolated from a sea cucumber culture pond.</title>
        <authorList>
            <person name="Wang F.Q."/>
            <person name="Zhou Y.X."/>
            <person name="Lin X.Z."/>
            <person name="Chen G.J."/>
            <person name="Du Z.J."/>
        </authorList>
    </citation>
    <scope>NUCLEOTIDE SEQUENCE [LARGE SCALE GENOMIC DNA]</scope>
    <source>
        <strain evidence="8 9">FB218</strain>
    </source>
</reference>
<gene>
    <name evidence="8" type="ORF">KEM10_17690</name>
</gene>
<comment type="similarity">
    <text evidence="1 5">Belongs to the flavin oxidoreductase frp family.</text>
</comment>
<dbReference type="InterPro" id="IPR016446">
    <property type="entry name" value="Flavin_OxRdtase_Frp"/>
</dbReference>
<evidence type="ECO:0000256" key="3">
    <source>
        <dbReference type="ARBA" id="ARBA00022643"/>
    </source>
</evidence>
<dbReference type="Pfam" id="PF00881">
    <property type="entry name" value="Nitroreductase"/>
    <property type="match status" value="1"/>
</dbReference>
<feature type="domain" description="Nitroreductase" evidence="7">
    <location>
        <begin position="6"/>
        <end position="160"/>
    </location>
</feature>
<sequence length="247" mass="27991">MLDTLTQRRSIRKYKNQDIEQELLNEILKAGTRASTTGNMQVYSIVVTRDEKKKEELSPCHFNQPMIKNAPVTLTFCADFNRFNRWCMQRNAEPGYDNFLSFMTAAIDALLVAQTVCIAAEAKGLGICYLGTVTYTADKIIDVLNLPKGVVPVATVTLGYSDEEPEQVDRLPLEAVVHNESYNDFTEDSINQLYKNKESLAENKAFVEENGKETLAQVFTDVRYKKADNEHFSKVLLDVLKKQGFLE</sequence>